<dbReference type="OrthoDB" id="5428890at2759"/>
<proteinExistence type="predicted"/>
<gene>
    <name evidence="1" type="ORF">BDV96DRAFT_194995</name>
</gene>
<evidence type="ECO:0000313" key="1">
    <source>
        <dbReference type="EMBL" id="KAF2111039.1"/>
    </source>
</evidence>
<sequence length="137" mass="15054">MLYEPYTRAEGDEVSLVNRQLPGSLPSSSATWINTTISLIDAGGPIWDILDKFSGTKGPLPNPVSSSGLISELDTLHASNLSFYHLNRLGKIEIVLVESMCEHLELDTRAKTLKLFKCPSYCVLLSSAHRSNTFLDS</sequence>
<protein>
    <submittedName>
        <fullName evidence="1">Uncharacterized protein</fullName>
    </submittedName>
</protein>
<name>A0A6A5YV01_9PLEO</name>
<keyword evidence="2" id="KW-1185">Reference proteome</keyword>
<dbReference type="Proteomes" id="UP000799770">
    <property type="component" value="Unassembled WGS sequence"/>
</dbReference>
<reference evidence="1" key="1">
    <citation type="journal article" date="2020" name="Stud. Mycol.">
        <title>101 Dothideomycetes genomes: a test case for predicting lifestyles and emergence of pathogens.</title>
        <authorList>
            <person name="Haridas S."/>
            <person name="Albert R."/>
            <person name="Binder M."/>
            <person name="Bloem J."/>
            <person name="Labutti K."/>
            <person name="Salamov A."/>
            <person name="Andreopoulos B."/>
            <person name="Baker S."/>
            <person name="Barry K."/>
            <person name="Bills G."/>
            <person name="Bluhm B."/>
            <person name="Cannon C."/>
            <person name="Castanera R."/>
            <person name="Culley D."/>
            <person name="Daum C."/>
            <person name="Ezra D."/>
            <person name="Gonzalez J."/>
            <person name="Henrissat B."/>
            <person name="Kuo A."/>
            <person name="Liang C."/>
            <person name="Lipzen A."/>
            <person name="Lutzoni F."/>
            <person name="Magnuson J."/>
            <person name="Mondo S."/>
            <person name="Nolan M."/>
            <person name="Ohm R."/>
            <person name="Pangilinan J."/>
            <person name="Park H.-J."/>
            <person name="Ramirez L."/>
            <person name="Alfaro M."/>
            <person name="Sun H."/>
            <person name="Tritt A."/>
            <person name="Yoshinaga Y."/>
            <person name="Zwiers L.-H."/>
            <person name="Turgeon B."/>
            <person name="Goodwin S."/>
            <person name="Spatafora J."/>
            <person name="Crous P."/>
            <person name="Grigoriev I."/>
        </authorList>
    </citation>
    <scope>NUCLEOTIDE SEQUENCE</scope>
    <source>
        <strain evidence="1">CBS 627.86</strain>
    </source>
</reference>
<dbReference type="EMBL" id="ML977336">
    <property type="protein sequence ID" value="KAF2111039.1"/>
    <property type="molecule type" value="Genomic_DNA"/>
</dbReference>
<accession>A0A6A5YV01</accession>
<organism evidence="1 2">
    <name type="scientific">Lophiotrema nucula</name>
    <dbReference type="NCBI Taxonomy" id="690887"/>
    <lineage>
        <taxon>Eukaryota</taxon>
        <taxon>Fungi</taxon>
        <taxon>Dikarya</taxon>
        <taxon>Ascomycota</taxon>
        <taxon>Pezizomycotina</taxon>
        <taxon>Dothideomycetes</taxon>
        <taxon>Pleosporomycetidae</taxon>
        <taxon>Pleosporales</taxon>
        <taxon>Lophiotremataceae</taxon>
        <taxon>Lophiotrema</taxon>
    </lineage>
</organism>
<evidence type="ECO:0000313" key="2">
    <source>
        <dbReference type="Proteomes" id="UP000799770"/>
    </source>
</evidence>
<dbReference type="AlphaFoldDB" id="A0A6A5YV01"/>